<proteinExistence type="predicted"/>
<reference evidence="1 2" key="1">
    <citation type="journal article" date="2014" name="Genome Announc.">
        <title>Draft Genome Sequence of Lysobacter capsici AZ78, a Bacterium Antagonistic to Plant-Pathogenic Oomycetes.</title>
        <authorList>
            <person name="Puopolo G."/>
            <person name="Sonego P."/>
            <person name="Engelen K."/>
            <person name="Pertot I."/>
        </authorList>
    </citation>
    <scope>NUCLEOTIDE SEQUENCE [LARGE SCALE GENOMIC DNA]</scope>
    <source>
        <strain evidence="1 2">AZ78</strain>
    </source>
</reference>
<keyword evidence="2" id="KW-1185">Reference proteome</keyword>
<evidence type="ECO:0000313" key="1">
    <source>
        <dbReference type="EMBL" id="KWS05607.1"/>
    </source>
</evidence>
<dbReference type="NCBIfam" id="NF033807">
    <property type="entry name" value="CopL_fam"/>
    <property type="match status" value="1"/>
</dbReference>
<dbReference type="Proteomes" id="UP000023435">
    <property type="component" value="Unassembled WGS sequence"/>
</dbReference>
<sequence length="149" mass="15098">MRYRAAMSVSTVLLRVLLSLILVLNGIGSAHASVQMSVNMAMPWSEQAIGAADNAAGSHCAGHALAMAASPHDAHHADAPAAAPEPCDPAAPDCCKSSACRCACPQVCASLIPIVSQAPLLAAHDRAAGDLALAYPAPALPHLIRPPIA</sequence>
<dbReference type="EMBL" id="JAJA02000001">
    <property type="protein sequence ID" value="KWS05607.1"/>
    <property type="molecule type" value="Genomic_DNA"/>
</dbReference>
<accession>A0A108UAK6</accession>
<gene>
    <name evidence="1" type="ORF">AZ78_3159</name>
</gene>
<dbReference type="InterPro" id="IPR048034">
    <property type="entry name" value="CopL-like"/>
</dbReference>
<dbReference type="AlphaFoldDB" id="A0A108UAK6"/>
<comment type="caution">
    <text evidence="1">The sequence shown here is derived from an EMBL/GenBank/DDBJ whole genome shotgun (WGS) entry which is preliminary data.</text>
</comment>
<name>A0A108UAK6_9GAMM</name>
<evidence type="ECO:0000313" key="2">
    <source>
        <dbReference type="Proteomes" id="UP000023435"/>
    </source>
</evidence>
<organism evidence="1 2">
    <name type="scientific">Lysobacter capsici AZ78</name>
    <dbReference type="NCBI Taxonomy" id="1444315"/>
    <lineage>
        <taxon>Bacteria</taxon>
        <taxon>Pseudomonadati</taxon>
        <taxon>Pseudomonadota</taxon>
        <taxon>Gammaproteobacteria</taxon>
        <taxon>Lysobacterales</taxon>
        <taxon>Lysobacteraceae</taxon>
        <taxon>Lysobacter</taxon>
    </lineage>
</organism>
<protein>
    <submittedName>
        <fullName evidence="1">Uncharacterized protein</fullName>
    </submittedName>
</protein>